<dbReference type="SUPFAM" id="SSF160246">
    <property type="entry name" value="EspE N-terminal domain-like"/>
    <property type="match status" value="1"/>
</dbReference>
<dbReference type="Gene3D" id="3.30.300.160">
    <property type="entry name" value="Type II secretion system, protein E, N-terminal domain"/>
    <property type="match status" value="1"/>
</dbReference>
<dbReference type="SMART" id="SM00382">
    <property type="entry name" value="AAA"/>
    <property type="match status" value="1"/>
</dbReference>
<evidence type="ECO:0000256" key="3">
    <source>
        <dbReference type="ARBA" id="ARBA00022840"/>
    </source>
</evidence>
<keyword evidence="3" id="KW-0067">ATP-binding</keyword>
<dbReference type="EMBL" id="CP000781">
    <property type="protein sequence ID" value="ABS67351.1"/>
    <property type="molecule type" value="Genomic_DNA"/>
</dbReference>
<keyword evidence="6" id="KW-1185">Reference proteome</keyword>
<dbReference type="PANTHER" id="PTHR30258">
    <property type="entry name" value="TYPE II SECRETION SYSTEM PROTEIN GSPE-RELATED"/>
    <property type="match status" value="1"/>
</dbReference>
<protein>
    <submittedName>
        <fullName evidence="5">Type II secretion system protein E</fullName>
    </submittedName>
</protein>
<proteinExistence type="inferred from homology"/>
<dbReference type="InterPro" id="IPR001482">
    <property type="entry name" value="T2SS/T4SS_dom"/>
</dbReference>
<dbReference type="Proteomes" id="UP000002417">
    <property type="component" value="Chromosome"/>
</dbReference>
<feature type="domain" description="Bacterial type II secretion system protein E" evidence="4">
    <location>
        <begin position="421"/>
        <end position="435"/>
    </location>
</feature>
<dbReference type="PROSITE" id="PS00662">
    <property type="entry name" value="T2SP_E"/>
    <property type="match status" value="1"/>
</dbReference>
<dbReference type="PANTHER" id="PTHR30258:SF2">
    <property type="entry name" value="COMG OPERON PROTEIN 1"/>
    <property type="match status" value="1"/>
</dbReference>
<dbReference type="FunFam" id="3.40.50.300:FF:000398">
    <property type="entry name" value="Type IV pilus assembly ATPase PilB"/>
    <property type="match status" value="1"/>
</dbReference>
<dbReference type="InterPro" id="IPR027417">
    <property type="entry name" value="P-loop_NTPase"/>
</dbReference>
<dbReference type="Pfam" id="PF00437">
    <property type="entry name" value="T2SSE"/>
    <property type="match status" value="1"/>
</dbReference>
<dbReference type="STRING" id="78245.Xaut_2107"/>
<sequence length="606" mass="64391">MSGACEPCPAARIKVRRDGRAETGRRAVRATGTGMTADGAGDLVGDFMGYLARCGLLRPGDAVPLRPDEVHSPASSATSPKPLRKVWESTELAAGDFADAVATFYRLPRVSLPELMAAPALVSHFSPRFLREMTALPYRGADGVVRLAVGDPTDGAVRRAAEIALGEQVALVVASFEDIATVLTERLGGDEAPAAGITDTGGARADDDIDSLRDLASGAPVVRAVNDLLEKAMELRASDIHIGPFRGTIEVRMRIDGLLRVVPAPADVLPQAVISRIKILAGLDIAERRLPQDGAARLKLGRSEIDVRVALMPTQHGEAAVIRLLPRDRGLLNMDKLGLSPGDADILKRLLALPHGMVVVTGPTGSGKTTTLATILSILNEPTRKILTIEDPVEYEIKGVYQSQVKPAIGLTFAAALRSFLRHDPDVIMVGEVRDPETAHIAVHAALTGHLVLTTLHTDTAAASVPRLLDLGVEGFLLKSTLRAVIAQRLVRQLCDRCKRPRTLTATDVADDPRFSALGFAAGETVYEPKGCERCGGAGYRGRVGVFEILTLSDEIREMIDRHAGASAVDKAAIAGGMTTMLDDGILKCRAGITSPAEVLRVTTVR</sequence>
<comment type="similarity">
    <text evidence="1">Belongs to the GSP E family.</text>
</comment>
<organism evidence="5 6">
    <name type="scientific">Xanthobacter autotrophicus (strain ATCC BAA-1158 / Py2)</name>
    <dbReference type="NCBI Taxonomy" id="78245"/>
    <lineage>
        <taxon>Bacteria</taxon>
        <taxon>Pseudomonadati</taxon>
        <taxon>Pseudomonadota</taxon>
        <taxon>Alphaproteobacteria</taxon>
        <taxon>Hyphomicrobiales</taxon>
        <taxon>Xanthobacteraceae</taxon>
        <taxon>Xanthobacter</taxon>
    </lineage>
</organism>
<evidence type="ECO:0000259" key="4">
    <source>
        <dbReference type="PROSITE" id="PS00662"/>
    </source>
</evidence>
<gene>
    <name evidence="5" type="ordered locus">Xaut_2107</name>
</gene>
<evidence type="ECO:0000313" key="5">
    <source>
        <dbReference type="EMBL" id="ABS67351.1"/>
    </source>
</evidence>
<name>A7IH58_XANP2</name>
<reference evidence="5 6" key="1">
    <citation type="submission" date="2007-07" db="EMBL/GenBank/DDBJ databases">
        <title>Complete sequence of chromosome of Xanthobacter autotrophicus Py2.</title>
        <authorList>
            <consortium name="US DOE Joint Genome Institute"/>
            <person name="Copeland A."/>
            <person name="Lucas S."/>
            <person name="Lapidus A."/>
            <person name="Barry K."/>
            <person name="Glavina del Rio T."/>
            <person name="Hammon N."/>
            <person name="Israni S."/>
            <person name="Dalin E."/>
            <person name="Tice H."/>
            <person name="Pitluck S."/>
            <person name="Sims D."/>
            <person name="Brettin T."/>
            <person name="Bruce D."/>
            <person name="Detter J.C."/>
            <person name="Han C."/>
            <person name="Tapia R."/>
            <person name="Brainard J."/>
            <person name="Schmutz J."/>
            <person name="Larimer F."/>
            <person name="Land M."/>
            <person name="Hauser L."/>
            <person name="Kyrpides N."/>
            <person name="Kim E."/>
            <person name="Ensigns S.A."/>
            <person name="Richardson P."/>
        </authorList>
    </citation>
    <scope>NUCLEOTIDE SEQUENCE [LARGE SCALE GENOMIC DNA]</scope>
    <source>
        <strain evidence="6">ATCC BAA-1158 / Py2</strain>
    </source>
</reference>
<dbReference type="SUPFAM" id="SSF52540">
    <property type="entry name" value="P-loop containing nucleoside triphosphate hydrolases"/>
    <property type="match status" value="1"/>
</dbReference>
<dbReference type="AlphaFoldDB" id="A7IH58"/>
<evidence type="ECO:0000256" key="2">
    <source>
        <dbReference type="ARBA" id="ARBA00022741"/>
    </source>
</evidence>
<dbReference type="CDD" id="cd01129">
    <property type="entry name" value="PulE-GspE-like"/>
    <property type="match status" value="1"/>
</dbReference>
<dbReference type="GO" id="GO:0016887">
    <property type="term" value="F:ATP hydrolysis activity"/>
    <property type="evidence" value="ECO:0007669"/>
    <property type="project" value="TreeGrafter"/>
</dbReference>
<dbReference type="PhylomeDB" id="A7IH58"/>
<keyword evidence="2" id="KW-0547">Nucleotide-binding</keyword>
<dbReference type="InterPro" id="IPR003593">
    <property type="entry name" value="AAA+_ATPase"/>
</dbReference>
<dbReference type="HOGENOM" id="CLU_013446_2_0_5"/>
<evidence type="ECO:0000313" key="6">
    <source>
        <dbReference type="Proteomes" id="UP000002417"/>
    </source>
</evidence>
<dbReference type="InterPro" id="IPR037257">
    <property type="entry name" value="T2SS_E_N_sf"/>
</dbReference>
<evidence type="ECO:0000256" key="1">
    <source>
        <dbReference type="ARBA" id="ARBA00006611"/>
    </source>
</evidence>
<accession>A7IH58</accession>
<dbReference type="GO" id="GO:0005524">
    <property type="term" value="F:ATP binding"/>
    <property type="evidence" value="ECO:0007669"/>
    <property type="project" value="UniProtKB-KW"/>
</dbReference>
<dbReference type="GO" id="GO:0005886">
    <property type="term" value="C:plasma membrane"/>
    <property type="evidence" value="ECO:0007669"/>
    <property type="project" value="TreeGrafter"/>
</dbReference>
<dbReference type="KEGG" id="xau:Xaut_2107"/>
<dbReference type="Gene3D" id="3.40.50.300">
    <property type="entry name" value="P-loop containing nucleotide triphosphate hydrolases"/>
    <property type="match status" value="1"/>
</dbReference>
<dbReference type="Pfam" id="PF05157">
    <property type="entry name" value="MshEN"/>
    <property type="match status" value="1"/>
</dbReference>
<dbReference type="eggNOG" id="COG2804">
    <property type="taxonomic scope" value="Bacteria"/>
</dbReference>
<dbReference type="InterPro" id="IPR007831">
    <property type="entry name" value="T2SS_GspE_N"/>
</dbReference>
<dbReference type="Gene3D" id="3.30.450.90">
    <property type="match status" value="1"/>
</dbReference>